<dbReference type="EMBL" id="CP002776">
    <property type="protein sequence ID" value="AEG32428.1"/>
    <property type="molecule type" value="Genomic_DNA"/>
</dbReference>
<keyword evidence="3" id="KW-1185">Reference proteome</keyword>
<dbReference type="RefSeq" id="WP_013836197.1">
    <property type="nucleotide sequence ID" value="NC_015581.1"/>
</dbReference>
<gene>
    <name evidence="2" type="ordered locus">Thicy_1671</name>
</gene>
<proteinExistence type="predicted"/>
<dbReference type="Pfam" id="PF14316">
    <property type="entry name" value="DUF4381"/>
    <property type="match status" value="1"/>
</dbReference>
<feature type="transmembrane region" description="Helical" evidence="1">
    <location>
        <begin position="28"/>
        <end position="54"/>
    </location>
</feature>
<dbReference type="KEGG" id="tcy:Thicy_1671"/>
<accession>F6DBM6</accession>
<protein>
    <recommendedName>
        <fullName evidence="4">DUF4381 domain-containing protein</fullName>
    </recommendedName>
</protein>
<keyword evidence="1" id="KW-0472">Membrane</keyword>
<dbReference type="STRING" id="717773.Thicy_1671"/>
<dbReference type="AlphaFoldDB" id="F6DBM6"/>
<dbReference type="HOGENOM" id="CLU_113195_0_0_6"/>
<dbReference type="eggNOG" id="ENOG50331W9">
    <property type="taxonomic scope" value="Bacteria"/>
</dbReference>
<sequence>MNLNQPQEVINPLVEQLHDILLPDPIGWWPLAASVWALIIIALGLIIGLSAYFWHRYQQHSYKRTAIRDIKSLADQPDDTQLLQQLNATLKQVAITTYGRHQVAPLTDQAWLTFLNEKAQFIPQPENINQLMAYYGLKTPLTPMQRQRLIQYTQQWIKEHHL</sequence>
<organism evidence="2 3">
    <name type="scientific">Thiomicrospira cyclica (strain DSM 14477 / JCM 11371 / ALM1)</name>
    <name type="common">Thioalkalimicrobium cyclicum</name>
    <dbReference type="NCBI Taxonomy" id="717773"/>
    <lineage>
        <taxon>Bacteria</taxon>
        <taxon>Pseudomonadati</taxon>
        <taxon>Pseudomonadota</taxon>
        <taxon>Gammaproteobacteria</taxon>
        <taxon>Thiotrichales</taxon>
        <taxon>Piscirickettsiaceae</taxon>
        <taxon>Thiomicrospira</taxon>
    </lineage>
</organism>
<dbReference type="InterPro" id="IPR025489">
    <property type="entry name" value="DUF4381"/>
</dbReference>
<evidence type="ECO:0000256" key="1">
    <source>
        <dbReference type="SAM" id="Phobius"/>
    </source>
</evidence>
<evidence type="ECO:0008006" key="4">
    <source>
        <dbReference type="Google" id="ProtNLM"/>
    </source>
</evidence>
<reference evidence="2 3" key="1">
    <citation type="submission" date="2011-05" db="EMBL/GenBank/DDBJ databases">
        <title>Complete sequence of Thioalkalimicrobium cyclicum ALM1.</title>
        <authorList>
            <consortium name="US DOE Joint Genome Institute"/>
            <person name="Lucas S."/>
            <person name="Han J."/>
            <person name="Lapidus A."/>
            <person name="Cheng J.-F."/>
            <person name="Goodwin L."/>
            <person name="Pitluck S."/>
            <person name="Peters L."/>
            <person name="Mikhailova N."/>
            <person name="Davenport K."/>
            <person name="Han C."/>
            <person name="Tapia R."/>
            <person name="Land M."/>
            <person name="Hauser L."/>
            <person name="Kyrpides N."/>
            <person name="Ivanova N."/>
            <person name="Pagani I."/>
            <person name="Kappler U."/>
            <person name="Woyke T."/>
        </authorList>
    </citation>
    <scope>NUCLEOTIDE SEQUENCE [LARGE SCALE GENOMIC DNA]</scope>
    <source>
        <strain evidence="3">DSM 14477 / JCM 11371 / ALM1</strain>
    </source>
</reference>
<name>F6DBM6_THICA</name>
<keyword evidence="1" id="KW-0812">Transmembrane</keyword>
<dbReference type="OrthoDB" id="283083at2"/>
<evidence type="ECO:0000313" key="3">
    <source>
        <dbReference type="Proteomes" id="UP000009232"/>
    </source>
</evidence>
<evidence type="ECO:0000313" key="2">
    <source>
        <dbReference type="EMBL" id="AEG32428.1"/>
    </source>
</evidence>
<dbReference type="Proteomes" id="UP000009232">
    <property type="component" value="Chromosome"/>
</dbReference>
<keyword evidence="1" id="KW-1133">Transmembrane helix</keyword>